<dbReference type="PANTHER" id="PTHR43221">
    <property type="entry name" value="PROTEASE HTPX"/>
    <property type="match status" value="1"/>
</dbReference>
<feature type="domain" description="Peptidase M48" evidence="13">
    <location>
        <begin position="149"/>
        <end position="415"/>
    </location>
</feature>
<keyword evidence="5 12" id="KW-0812">Transmembrane</keyword>
<feature type="transmembrane region" description="Helical" evidence="12">
    <location>
        <begin position="463"/>
        <end position="481"/>
    </location>
</feature>
<evidence type="ECO:0000256" key="3">
    <source>
        <dbReference type="ARBA" id="ARBA00022475"/>
    </source>
</evidence>
<organism evidence="14 15">
    <name type="scientific">Povalibacter uvarum</name>
    <dbReference type="NCBI Taxonomy" id="732238"/>
    <lineage>
        <taxon>Bacteria</taxon>
        <taxon>Pseudomonadati</taxon>
        <taxon>Pseudomonadota</taxon>
        <taxon>Gammaproteobacteria</taxon>
        <taxon>Steroidobacterales</taxon>
        <taxon>Steroidobacteraceae</taxon>
        <taxon>Povalibacter</taxon>
    </lineage>
</organism>
<feature type="transmembrane region" description="Helical" evidence="12">
    <location>
        <begin position="215"/>
        <end position="241"/>
    </location>
</feature>
<keyword evidence="7" id="KW-0378">Hydrolase</keyword>
<evidence type="ECO:0000256" key="10">
    <source>
        <dbReference type="ARBA" id="ARBA00023049"/>
    </source>
</evidence>
<keyword evidence="4 14" id="KW-0645">Protease</keyword>
<dbReference type="GO" id="GO:0046872">
    <property type="term" value="F:metal ion binding"/>
    <property type="evidence" value="ECO:0007669"/>
    <property type="project" value="UniProtKB-KW"/>
</dbReference>
<keyword evidence="15" id="KW-1185">Reference proteome</keyword>
<keyword evidence="10" id="KW-0482">Metalloprotease</keyword>
<evidence type="ECO:0000256" key="8">
    <source>
        <dbReference type="ARBA" id="ARBA00022833"/>
    </source>
</evidence>
<accession>A0A841HRZ7</accession>
<evidence type="ECO:0000256" key="7">
    <source>
        <dbReference type="ARBA" id="ARBA00022801"/>
    </source>
</evidence>
<dbReference type="Proteomes" id="UP000588068">
    <property type="component" value="Unassembled WGS sequence"/>
</dbReference>
<evidence type="ECO:0000256" key="6">
    <source>
        <dbReference type="ARBA" id="ARBA00022723"/>
    </source>
</evidence>
<dbReference type="Gene3D" id="3.30.2010.10">
    <property type="entry name" value="Metalloproteases ('zincins'), catalytic domain"/>
    <property type="match status" value="1"/>
</dbReference>
<dbReference type="GO" id="GO:0005886">
    <property type="term" value="C:plasma membrane"/>
    <property type="evidence" value="ECO:0007669"/>
    <property type="project" value="UniProtKB-SubCell"/>
</dbReference>
<dbReference type="EMBL" id="JACHHZ010000006">
    <property type="protein sequence ID" value="MBB6096141.1"/>
    <property type="molecule type" value="Genomic_DNA"/>
</dbReference>
<proteinExistence type="predicted"/>
<feature type="transmembrane region" description="Helical" evidence="12">
    <location>
        <begin position="314"/>
        <end position="337"/>
    </location>
</feature>
<name>A0A841HRZ7_9GAMM</name>
<keyword evidence="6" id="KW-0479">Metal-binding</keyword>
<gene>
    <name evidence="14" type="ORF">HNQ60_005032</name>
</gene>
<dbReference type="AlphaFoldDB" id="A0A841HRZ7"/>
<evidence type="ECO:0000256" key="12">
    <source>
        <dbReference type="SAM" id="Phobius"/>
    </source>
</evidence>
<dbReference type="Pfam" id="PF01435">
    <property type="entry name" value="Peptidase_M48"/>
    <property type="match status" value="1"/>
</dbReference>
<evidence type="ECO:0000256" key="4">
    <source>
        <dbReference type="ARBA" id="ARBA00022670"/>
    </source>
</evidence>
<evidence type="ECO:0000256" key="5">
    <source>
        <dbReference type="ARBA" id="ARBA00022692"/>
    </source>
</evidence>
<evidence type="ECO:0000256" key="11">
    <source>
        <dbReference type="ARBA" id="ARBA00023136"/>
    </source>
</evidence>
<evidence type="ECO:0000313" key="15">
    <source>
        <dbReference type="Proteomes" id="UP000588068"/>
    </source>
</evidence>
<keyword evidence="3" id="KW-1003">Cell membrane</keyword>
<evidence type="ECO:0000259" key="13">
    <source>
        <dbReference type="Pfam" id="PF01435"/>
    </source>
</evidence>
<feature type="transmembrane region" description="Helical" evidence="12">
    <location>
        <begin position="101"/>
        <end position="123"/>
    </location>
</feature>
<keyword evidence="8" id="KW-0862">Zinc</keyword>
<evidence type="ECO:0000256" key="2">
    <source>
        <dbReference type="ARBA" id="ARBA00004651"/>
    </source>
</evidence>
<dbReference type="GO" id="GO:0004222">
    <property type="term" value="F:metalloendopeptidase activity"/>
    <property type="evidence" value="ECO:0007669"/>
    <property type="project" value="InterPro"/>
</dbReference>
<reference evidence="14 15" key="1">
    <citation type="submission" date="2020-08" db="EMBL/GenBank/DDBJ databases">
        <title>Genomic Encyclopedia of Type Strains, Phase IV (KMG-IV): sequencing the most valuable type-strain genomes for metagenomic binning, comparative biology and taxonomic classification.</title>
        <authorList>
            <person name="Goeker M."/>
        </authorList>
    </citation>
    <scope>NUCLEOTIDE SEQUENCE [LARGE SCALE GENOMIC DNA]</scope>
    <source>
        <strain evidence="14 15">DSM 26723</strain>
    </source>
</reference>
<comment type="cofactor">
    <cofactor evidence="1">
        <name>Zn(2+)</name>
        <dbReference type="ChEBI" id="CHEBI:29105"/>
    </cofactor>
</comment>
<dbReference type="PANTHER" id="PTHR43221:SF1">
    <property type="entry name" value="PROTEASE HTPX"/>
    <property type="match status" value="1"/>
</dbReference>
<dbReference type="RefSeq" id="WP_184335515.1">
    <property type="nucleotide sequence ID" value="NZ_JACHHZ010000006.1"/>
</dbReference>
<sequence length="482" mass="51795">MTANQTMTAVAAWTPQERESFFAAIERHQRAANRIRGLTLVCALALGFVVAMLMAPLLFALLGIILDIVNFATPTPDLFEISMDAIEPLADAPEAVPVSRWMYVAFMASIPGLVVMALLMLALRRVLREASMSEAGNFHVRAPDATRLEEQRFSNVIAEMTLAAGLKQPRVLIIESAAANAAAFGQDGAHATVAVSTGMLEGLNRAQMQGIAGHLIGSIANGDVAVGTQIATTLGLFGLIAKLSESFTDRDAARRFARLVRGALRHGSTVEDGQLALELTNPFDSAGQAKKGPPAEEGKVPWRTMMWLPLMGPLVISGFFGAMLGSIVLSPLLAWVWRRRKFLADATAVRLTRDPDTLGSALLKLNDLPWEGAFAPWTAHMSVVNVERIGGKGLFSSSGARMFPSLQRRLTALTGMGANTAQQEERSAWQRIPLLGRLALVPLGALVVVLLSIVVVLLAWVSVALSALFTWLPAMLIHAILR</sequence>
<dbReference type="InterPro" id="IPR050083">
    <property type="entry name" value="HtpX_protease"/>
</dbReference>
<dbReference type="InterPro" id="IPR001915">
    <property type="entry name" value="Peptidase_M48"/>
</dbReference>
<dbReference type="GO" id="GO:0006508">
    <property type="term" value="P:proteolysis"/>
    <property type="evidence" value="ECO:0007669"/>
    <property type="project" value="UniProtKB-KW"/>
</dbReference>
<evidence type="ECO:0000256" key="9">
    <source>
        <dbReference type="ARBA" id="ARBA00022989"/>
    </source>
</evidence>
<feature type="transmembrane region" description="Helical" evidence="12">
    <location>
        <begin position="434"/>
        <end position="457"/>
    </location>
</feature>
<evidence type="ECO:0000313" key="14">
    <source>
        <dbReference type="EMBL" id="MBB6096141.1"/>
    </source>
</evidence>
<feature type="transmembrane region" description="Helical" evidence="12">
    <location>
        <begin position="37"/>
        <end position="66"/>
    </location>
</feature>
<protein>
    <submittedName>
        <fullName evidence="14">Zn-dependent protease with chaperone function</fullName>
    </submittedName>
</protein>
<comment type="subcellular location">
    <subcellularLocation>
        <location evidence="2">Cell membrane</location>
        <topology evidence="2">Multi-pass membrane protein</topology>
    </subcellularLocation>
</comment>
<evidence type="ECO:0000256" key="1">
    <source>
        <dbReference type="ARBA" id="ARBA00001947"/>
    </source>
</evidence>
<keyword evidence="9 12" id="KW-1133">Transmembrane helix</keyword>
<keyword evidence="11 12" id="KW-0472">Membrane</keyword>
<comment type="caution">
    <text evidence="14">The sequence shown here is derived from an EMBL/GenBank/DDBJ whole genome shotgun (WGS) entry which is preliminary data.</text>
</comment>